<dbReference type="STRING" id="315750.BPUM_3628"/>
<protein>
    <submittedName>
        <fullName evidence="1">Uncharacterized protein</fullName>
    </submittedName>
</protein>
<dbReference type="Proteomes" id="UP000001355">
    <property type="component" value="Chromosome"/>
</dbReference>
<keyword evidence="2" id="KW-1185">Reference proteome</keyword>
<sequence>MFYNFFVSGTGAAGLANSIVAVLKRKFNIVGDVSRLLDSLTTKLKIIYRSFDGKFSWADLGGAILDIGNLILTFVPGAKFTKVIEALWEVSTLL</sequence>
<evidence type="ECO:0000313" key="1">
    <source>
        <dbReference type="EMBL" id="ABV64272.1"/>
    </source>
</evidence>
<dbReference type="KEGG" id="bpu:BPUM_3628"/>
<reference evidence="1 2" key="3">
    <citation type="journal article" date="2013" name="PLoS ONE">
        <title>Candidate genes that may be responsible for the unusual resistances exhibited by Bacillus pumilus SAFR-032 spores.</title>
        <authorList>
            <person name="Tirumalai M.R."/>
            <person name="Rastogi R."/>
            <person name="Zamani N."/>
            <person name="O'Bryant Williams E."/>
            <person name="Allen S."/>
            <person name="Diouf F."/>
            <person name="Kwende S."/>
            <person name="Weinstock G.M."/>
            <person name="Venkateswaran K.J."/>
            <person name="Fox G.E."/>
        </authorList>
    </citation>
    <scope>NUCLEOTIDE SEQUENCE [LARGE SCALE GENOMIC DNA]</scope>
    <source>
        <strain evidence="1 2">SAFR-032</strain>
    </source>
</reference>
<accession>A8FJ55</accession>
<reference evidence="1 2" key="1">
    <citation type="journal article" date="2007" name="PLoS ONE">
        <title>Paradoxical DNA repair and peroxide resistance gene conservation in Bacillus pumilus SAFR-032.</title>
        <authorList>
            <person name="Gioia J."/>
            <person name="Yerrapragada S."/>
            <person name="Qin X."/>
            <person name="Jiang H."/>
            <person name="Igboeli O.C."/>
            <person name="Muzny D."/>
            <person name="Dugan-Rocha S."/>
            <person name="Ding Y."/>
            <person name="Hawes A."/>
            <person name="Liu W."/>
            <person name="Perez L."/>
            <person name="Kovar C."/>
            <person name="Dinh H."/>
            <person name="Lee S."/>
            <person name="Nazareth L."/>
            <person name="Blyth P."/>
            <person name="Holder M."/>
            <person name="Buhay C."/>
            <person name="Tirumalai M.R."/>
            <person name="Liu Y."/>
            <person name="Dasgupta I."/>
            <person name="Bokhetache L."/>
            <person name="Fujita M."/>
            <person name="Karouia F."/>
            <person name="Eswara Moorthy P."/>
            <person name="Siefert J."/>
            <person name="Uzman A."/>
            <person name="Buzumbo P."/>
            <person name="Verma A."/>
            <person name="Zwiya H."/>
            <person name="McWilliams B.D."/>
            <person name="Olowu A."/>
            <person name="Clinkenbeard K.D."/>
            <person name="Newcombe D."/>
            <person name="Golebiewski L."/>
            <person name="Petrosino J.F."/>
            <person name="Nicholson W.L."/>
            <person name="Fox G.E."/>
            <person name="Venkateswaran K."/>
            <person name="Highlander S.K."/>
            <person name="Weinstock G.M."/>
        </authorList>
    </citation>
    <scope>NUCLEOTIDE SEQUENCE [LARGE SCALE GENOMIC DNA]</scope>
    <source>
        <strain evidence="1 2">SAFR-032</strain>
    </source>
</reference>
<reference evidence="1 2" key="2">
    <citation type="journal article" date="2013" name="Extremophiles">
        <title>An ICEBs1-like element may be associated with the extreme radiation and desiccation resistance of Bacillus pumilus SAFR-032 spores.</title>
        <authorList>
            <person name="Tirumalai M.R."/>
            <person name="Fox G.E."/>
        </authorList>
    </citation>
    <scope>NUCLEOTIDE SEQUENCE [LARGE SCALE GENOMIC DNA]</scope>
    <source>
        <strain evidence="1 2">SAFR-032</strain>
    </source>
</reference>
<organism evidence="1 2">
    <name type="scientific">Bacillus pumilus (strain SAFR-032)</name>
    <dbReference type="NCBI Taxonomy" id="315750"/>
    <lineage>
        <taxon>Bacteria</taxon>
        <taxon>Bacillati</taxon>
        <taxon>Bacillota</taxon>
        <taxon>Bacilli</taxon>
        <taxon>Bacillales</taxon>
        <taxon>Bacillaceae</taxon>
        <taxon>Bacillus</taxon>
    </lineage>
</organism>
<dbReference type="EMBL" id="CP000813">
    <property type="protein sequence ID" value="ABV64272.1"/>
    <property type="molecule type" value="Genomic_DNA"/>
</dbReference>
<dbReference type="AlphaFoldDB" id="A8FJ55"/>
<dbReference type="eggNOG" id="ENOG503466A">
    <property type="taxonomic scope" value="Bacteria"/>
</dbReference>
<evidence type="ECO:0000313" key="2">
    <source>
        <dbReference type="Proteomes" id="UP000001355"/>
    </source>
</evidence>
<dbReference type="RefSeq" id="WP_012011821.1">
    <property type="nucleotide sequence ID" value="NC_009848.4"/>
</dbReference>
<dbReference type="OrthoDB" id="2933547at2"/>
<dbReference type="GeneID" id="5622917"/>
<proteinExistence type="predicted"/>
<name>A8FJ55_BACP2</name>
<dbReference type="HOGENOM" id="CLU_2393720_0_0_9"/>
<gene>
    <name evidence="1" type="ordered locus">BPUM_3628</name>
</gene>